<keyword evidence="2" id="KW-1185">Reference proteome</keyword>
<reference evidence="1 2" key="1">
    <citation type="journal article" date="2016" name="Genome Biol. Evol.">
        <title>Gene Family Evolution Reflects Adaptation to Soil Environmental Stressors in the Genome of the Collembolan Orchesella cincta.</title>
        <authorList>
            <person name="Faddeeva-Vakhrusheva A."/>
            <person name="Derks M.F."/>
            <person name="Anvar S.Y."/>
            <person name="Agamennone V."/>
            <person name="Suring W."/>
            <person name="Smit S."/>
            <person name="van Straalen N.M."/>
            <person name="Roelofs D."/>
        </authorList>
    </citation>
    <scope>NUCLEOTIDE SEQUENCE [LARGE SCALE GENOMIC DNA]</scope>
    <source>
        <tissue evidence="1">Mixed pool</tissue>
    </source>
</reference>
<dbReference type="AlphaFoldDB" id="A0A1D2MLU4"/>
<accession>A0A1D2MLU4</accession>
<evidence type="ECO:0000313" key="1">
    <source>
        <dbReference type="EMBL" id="ODM93977.1"/>
    </source>
</evidence>
<gene>
    <name evidence="1" type="ORF">Ocin01_12704</name>
</gene>
<sequence length="244" mass="28251">MEDNHNEVVEGTGNEMVPIDVPDIGINIEEEEDMSEMLNERFHFFGRIRWLFERDILGMDAGVGREFVIIATDGTKHVAHTLNTFRMFREFVLKEERLHFCLSDTNFYFWEDGPTTKALLDFLSSSSKTLMRESFKVTFRLLQFGDYYNLEDLAEAAVQVLLEKIDTEAAWDDPESLFNINAWLVSKTDQNNGEIPQELKPLKIAIAKIFNRQIAKSRKQRIRSPAAGLNLFGNYWELGVNFIL</sequence>
<protein>
    <submittedName>
        <fullName evidence="1">Uncharacterized protein</fullName>
    </submittedName>
</protein>
<comment type="caution">
    <text evidence="1">The sequence shown here is derived from an EMBL/GenBank/DDBJ whole genome shotgun (WGS) entry which is preliminary data.</text>
</comment>
<dbReference type="EMBL" id="LJIJ01000878">
    <property type="protein sequence ID" value="ODM93977.1"/>
    <property type="molecule type" value="Genomic_DNA"/>
</dbReference>
<organism evidence="1 2">
    <name type="scientific">Orchesella cincta</name>
    <name type="common">Springtail</name>
    <name type="synonym">Podura cincta</name>
    <dbReference type="NCBI Taxonomy" id="48709"/>
    <lineage>
        <taxon>Eukaryota</taxon>
        <taxon>Metazoa</taxon>
        <taxon>Ecdysozoa</taxon>
        <taxon>Arthropoda</taxon>
        <taxon>Hexapoda</taxon>
        <taxon>Collembola</taxon>
        <taxon>Entomobryomorpha</taxon>
        <taxon>Entomobryoidea</taxon>
        <taxon>Orchesellidae</taxon>
        <taxon>Orchesellinae</taxon>
        <taxon>Orchesella</taxon>
    </lineage>
</organism>
<evidence type="ECO:0000313" key="2">
    <source>
        <dbReference type="Proteomes" id="UP000094527"/>
    </source>
</evidence>
<dbReference type="Proteomes" id="UP000094527">
    <property type="component" value="Unassembled WGS sequence"/>
</dbReference>
<name>A0A1D2MLU4_ORCCI</name>
<proteinExistence type="predicted"/>